<comment type="subcellular location">
    <subcellularLocation>
        <location evidence="1">Mitochondrion inner membrane</location>
        <topology evidence="1">Single-pass membrane protein</topology>
    </subcellularLocation>
</comment>
<keyword evidence="1" id="KW-0496">Mitochondrion</keyword>
<evidence type="ECO:0000313" key="3">
    <source>
        <dbReference type="EMBL" id="KAL3532037.1"/>
    </source>
</evidence>
<proteinExistence type="inferred from homology"/>
<keyword evidence="1" id="KW-0653">Protein transport</keyword>
<dbReference type="InterPro" id="IPR023214">
    <property type="entry name" value="HAD_sf"/>
</dbReference>
<comment type="function">
    <text evidence="1">Essential component of the TIM23 complex, a complex that mediates the translocation of transit peptide-containing proteins across the mitochondrial inner membrane.</text>
</comment>
<dbReference type="AlphaFoldDB" id="A0ABD3ALH2"/>
<keyword evidence="1" id="KW-0811">Translocation</keyword>
<keyword evidence="1" id="KW-0809">Transit peptide</keyword>
<dbReference type="Pfam" id="PF03031">
    <property type="entry name" value="NIF"/>
    <property type="match status" value="1"/>
</dbReference>
<comment type="similarity">
    <text evidence="1">Belongs to the TIM50 family.</text>
</comment>
<sequence>MARKIQEMKLKNVVLDDSSDDESDTAEAAADYLGGLSLEKLNLGPKKKLLVLCLGGLLVDRVHKRNSASIKGRRPDFVFGNFLVFKRPFCAEFLKFCFERFEVGLWSSAKEHNIDYVLDCIASGIRSKFVFIWDQEECIDTGFGSLDNKHKPIFLKELKKIWENRARALPFYSSSNTLLIDTDPCKALLNPPNTAIFPPQYEWNNSEDAFLGPKGDLQVFLDGLADADEVPSYVKEHSIGQPAITSTHPDWSFYNQVLRHLYRTKA</sequence>
<protein>
    <recommendedName>
        <fullName evidence="1">Mitochondrial import inner membrane translocase subunit TIM50</fullName>
    </recommendedName>
</protein>
<dbReference type="InterPro" id="IPR004274">
    <property type="entry name" value="FCP1_dom"/>
</dbReference>
<dbReference type="EMBL" id="JBJUIK010000003">
    <property type="protein sequence ID" value="KAL3532037.1"/>
    <property type="molecule type" value="Genomic_DNA"/>
</dbReference>
<accession>A0ABD3ALH2</accession>
<dbReference type="GO" id="GO:0005744">
    <property type="term" value="C:TIM23 mitochondrial import inner membrane translocase complex"/>
    <property type="evidence" value="ECO:0007669"/>
    <property type="project" value="UniProtKB-UniRule"/>
</dbReference>
<dbReference type="PANTHER" id="PTHR12210">
    <property type="entry name" value="DULLARD PROTEIN PHOSPHATASE"/>
    <property type="match status" value="1"/>
</dbReference>
<dbReference type="GO" id="GO:0015031">
    <property type="term" value="P:protein transport"/>
    <property type="evidence" value="ECO:0007669"/>
    <property type="project" value="UniProtKB-KW"/>
</dbReference>
<keyword evidence="1" id="KW-0813">Transport</keyword>
<keyword evidence="4" id="KW-1185">Reference proteome</keyword>
<comment type="subunit">
    <text evidence="1">Component of the TIM23 complex.</text>
</comment>
<name>A0ABD3ALH2_9GENT</name>
<dbReference type="Gene3D" id="3.40.50.1000">
    <property type="entry name" value="HAD superfamily/HAD-like"/>
    <property type="match status" value="1"/>
</dbReference>
<reference evidence="3 4" key="1">
    <citation type="submission" date="2024-11" db="EMBL/GenBank/DDBJ databases">
        <title>A near-complete genome assembly of Cinchona calisaya.</title>
        <authorList>
            <person name="Lian D.C."/>
            <person name="Zhao X.W."/>
            <person name="Wei L."/>
        </authorList>
    </citation>
    <scope>NUCLEOTIDE SEQUENCE [LARGE SCALE GENOMIC DNA]</scope>
    <source>
        <tissue evidence="3">Nenye</tissue>
    </source>
</reference>
<dbReference type="PROSITE" id="PS50969">
    <property type="entry name" value="FCP1"/>
    <property type="match status" value="1"/>
</dbReference>
<gene>
    <name evidence="3" type="ORF">ACH5RR_005558</name>
</gene>
<evidence type="ECO:0000256" key="1">
    <source>
        <dbReference type="RuleBase" id="RU365079"/>
    </source>
</evidence>
<dbReference type="SUPFAM" id="SSF56784">
    <property type="entry name" value="HAD-like"/>
    <property type="match status" value="1"/>
</dbReference>
<evidence type="ECO:0000313" key="4">
    <source>
        <dbReference type="Proteomes" id="UP001630127"/>
    </source>
</evidence>
<organism evidence="3 4">
    <name type="scientific">Cinchona calisaya</name>
    <dbReference type="NCBI Taxonomy" id="153742"/>
    <lineage>
        <taxon>Eukaryota</taxon>
        <taxon>Viridiplantae</taxon>
        <taxon>Streptophyta</taxon>
        <taxon>Embryophyta</taxon>
        <taxon>Tracheophyta</taxon>
        <taxon>Spermatophyta</taxon>
        <taxon>Magnoliopsida</taxon>
        <taxon>eudicotyledons</taxon>
        <taxon>Gunneridae</taxon>
        <taxon>Pentapetalae</taxon>
        <taxon>asterids</taxon>
        <taxon>lamiids</taxon>
        <taxon>Gentianales</taxon>
        <taxon>Rubiaceae</taxon>
        <taxon>Cinchonoideae</taxon>
        <taxon>Cinchoneae</taxon>
        <taxon>Cinchona</taxon>
    </lineage>
</organism>
<comment type="caution">
    <text evidence="3">The sequence shown here is derived from an EMBL/GenBank/DDBJ whole genome shotgun (WGS) entry which is preliminary data.</text>
</comment>
<dbReference type="Proteomes" id="UP001630127">
    <property type="component" value="Unassembled WGS sequence"/>
</dbReference>
<evidence type="ECO:0000259" key="2">
    <source>
        <dbReference type="PROSITE" id="PS50969"/>
    </source>
</evidence>
<dbReference type="InterPro" id="IPR036412">
    <property type="entry name" value="HAD-like_sf"/>
</dbReference>
<dbReference type="InterPro" id="IPR050365">
    <property type="entry name" value="TIM50"/>
</dbReference>
<dbReference type="SMART" id="SM00577">
    <property type="entry name" value="CPDc"/>
    <property type="match status" value="1"/>
</dbReference>
<feature type="domain" description="FCP1 homology" evidence="2">
    <location>
        <begin position="43"/>
        <end position="224"/>
    </location>
</feature>